<accession>A0A1Z4M2R0</accession>
<evidence type="ECO:0000259" key="1">
    <source>
        <dbReference type="Pfam" id="PF00535"/>
    </source>
</evidence>
<feature type="domain" description="Glycosyltransferase 2-like" evidence="1">
    <location>
        <begin position="6"/>
        <end position="162"/>
    </location>
</feature>
<dbReference type="EMBL" id="AP018228">
    <property type="protein sequence ID" value="BAY87762.1"/>
    <property type="molecule type" value="Genomic_DNA"/>
</dbReference>
<dbReference type="OrthoDB" id="549701at2"/>
<dbReference type="Pfam" id="PF00535">
    <property type="entry name" value="Glycos_transf_2"/>
    <property type="match status" value="1"/>
</dbReference>
<dbReference type="PANTHER" id="PTHR22916">
    <property type="entry name" value="GLYCOSYLTRANSFERASE"/>
    <property type="match status" value="1"/>
</dbReference>
<evidence type="ECO:0000313" key="3">
    <source>
        <dbReference type="Proteomes" id="UP000218418"/>
    </source>
</evidence>
<proteinExistence type="predicted"/>
<dbReference type="SUPFAM" id="SSF53448">
    <property type="entry name" value="Nucleotide-diphospho-sugar transferases"/>
    <property type="match status" value="1"/>
</dbReference>
<geneLocation type="plasmid" evidence="3">
    <name>Plasmid1 dna</name>
</geneLocation>
<dbReference type="AlphaFoldDB" id="A0A1Z4M2R0"/>
<organism evidence="2 3">
    <name type="scientific">Calothrix parasitica NIES-267</name>
    <dbReference type="NCBI Taxonomy" id="1973488"/>
    <lineage>
        <taxon>Bacteria</taxon>
        <taxon>Bacillati</taxon>
        <taxon>Cyanobacteriota</taxon>
        <taxon>Cyanophyceae</taxon>
        <taxon>Nostocales</taxon>
        <taxon>Calotrichaceae</taxon>
        <taxon>Calothrix</taxon>
    </lineage>
</organism>
<keyword evidence="3" id="KW-1185">Reference proteome</keyword>
<reference evidence="2 3" key="1">
    <citation type="submission" date="2017-06" db="EMBL/GenBank/DDBJ databases">
        <title>Genome sequencing of cyanobaciteial culture collection at National Institute for Environmental Studies (NIES).</title>
        <authorList>
            <person name="Hirose Y."/>
            <person name="Shimura Y."/>
            <person name="Fujisawa T."/>
            <person name="Nakamura Y."/>
            <person name="Kawachi M."/>
        </authorList>
    </citation>
    <scope>NUCLEOTIDE SEQUENCE [LARGE SCALE GENOMIC DNA]</scope>
    <source>
        <strain evidence="2 3">NIES-267</strain>
        <plasmid evidence="3">Plasmid1 dna</plasmid>
    </source>
</reference>
<gene>
    <name evidence="2" type="ORF">NIES267_72860</name>
</gene>
<dbReference type="InterPro" id="IPR001173">
    <property type="entry name" value="Glyco_trans_2-like"/>
</dbReference>
<dbReference type="InterPro" id="IPR029044">
    <property type="entry name" value="Nucleotide-diphossugar_trans"/>
</dbReference>
<dbReference type="PANTHER" id="PTHR22916:SF3">
    <property type="entry name" value="UDP-GLCNAC:BETAGAL BETA-1,3-N-ACETYLGLUCOSAMINYLTRANSFERASE-LIKE PROTEIN 1"/>
    <property type="match status" value="1"/>
</dbReference>
<keyword evidence="2" id="KW-0614">Plasmid</keyword>
<dbReference type="Gene3D" id="3.90.550.10">
    <property type="entry name" value="Spore Coat Polysaccharide Biosynthesis Protein SpsA, Chain A"/>
    <property type="match status" value="1"/>
</dbReference>
<name>A0A1Z4M2R0_9CYAN</name>
<protein>
    <submittedName>
        <fullName evidence="2">Filamentous hemagglutinin outer membrane protein</fullName>
    </submittedName>
</protein>
<dbReference type="Proteomes" id="UP000218418">
    <property type="component" value="Plasmid plasmid1"/>
</dbReference>
<sequence length="260" mass="29968">MNPNISVIIPVYNRESYLNTTIESVLNQTHTDFELIIWDDGSTDNSLNIANHYAQQDKRIKVIAAQHAGPTLALKDAFSTTTGNYVGWVDSDDVLAPTALEETAIFLDNNPICGMVYTDYLVINENNKVLGKGKRCEIPYSKDRLLVDFMTFHFRLMRKEVFLQAGGIDSESGFVQDYDLCLRISEITQINHLQRPLYYYRLHPGCISSQKRVELIYNTQQAIAKALERRKMSSEYDIEVEIVGHYYLKRKKEEGRRKKE</sequence>
<dbReference type="GO" id="GO:0016758">
    <property type="term" value="F:hexosyltransferase activity"/>
    <property type="evidence" value="ECO:0007669"/>
    <property type="project" value="UniProtKB-ARBA"/>
</dbReference>
<evidence type="ECO:0000313" key="2">
    <source>
        <dbReference type="EMBL" id="BAY87762.1"/>
    </source>
</evidence>